<keyword evidence="2" id="KW-0560">Oxidoreductase</keyword>
<dbReference type="InterPro" id="IPR020904">
    <property type="entry name" value="Sc_DH/Rdtase_CS"/>
</dbReference>
<comment type="similarity">
    <text evidence="1 3">Belongs to the short-chain dehydrogenases/reductases (SDR) family.</text>
</comment>
<dbReference type="Proteomes" id="UP000308705">
    <property type="component" value="Unassembled WGS sequence"/>
</dbReference>
<dbReference type="PRINTS" id="PR00081">
    <property type="entry name" value="GDHRDH"/>
</dbReference>
<dbReference type="SUPFAM" id="SSF51735">
    <property type="entry name" value="NAD(P)-binding Rossmann-fold domains"/>
    <property type="match status" value="1"/>
</dbReference>
<sequence length="220" mass="22973">MKNALITGASRGLGLALATELAKDGWHLTLTARGADDLAEAAGRLGATAIPGDVADPAHRERLAEAVPDLDLLVNNASGLGAVPLPALGDYPVPVLRQLLETNVVAPLALTQAVLPALRRRKGAVLNVSSDAAVEAYEGWGGYGASKAALEQISHVLAAEERDLAVWWLDPGEMRTRMLADAIGPQEAGEAPLPDEVAPLIVKLVNERRSSGRHTRGSLA</sequence>
<keyword evidence="5" id="KW-1185">Reference proteome</keyword>
<dbReference type="PANTHER" id="PTHR44196:SF1">
    <property type="entry name" value="DEHYDROGENASE_REDUCTASE SDR FAMILY MEMBER 7B"/>
    <property type="match status" value="1"/>
</dbReference>
<dbReference type="CDD" id="cd05233">
    <property type="entry name" value="SDR_c"/>
    <property type="match status" value="1"/>
</dbReference>
<dbReference type="PRINTS" id="PR00080">
    <property type="entry name" value="SDRFAMILY"/>
</dbReference>
<dbReference type="Pfam" id="PF00106">
    <property type="entry name" value="adh_short"/>
    <property type="match status" value="1"/>
</dbReference>
<dbReference type="EMBL" id="SZQA01000005">
    <property type="protein sequence ID" value="TKK89832.1"/>
    <property type="molecule type" value="Genomic_DNA"/>
</dbReference>
<dbReference type="RefSeq" id="WP_137246396.1">
    <property type="nucleotide sequence ID" value="NZ_SZQA01000005.1"/>
</dbReference>
<reference evidence="4 5" key="1">
    <citation type="submission" date="2019-04" db="EMBL/GenBank/DDBJ databases">
        <title>Herbidospora sp. NEAU-GS14.nov., a novel actinomycete isolated from soil.</title>
        <authorList>
            <person name="Han L."/>
        </authorList>
    </citation>
    <scope>NUCLEOTIDE SEQUENCE [LARGE SCALE GENOMIC DNA]</scope>
    <source>
        <strain evidence="4 5">NEAU-GS14</strain>
    </source>
</reference>
<dbReference type="PROSITE" id="PS00061">
    <property type="entry name" value="ADH_SHORT"/>
    <property type="match status" value="1"/>
</dbReference>
<dbReference type="InterPro" id="IPR002347">
    <property type="entry name" value="SDR_fam"/>
</dbReference>
<evidence type="ECO:0000256" key="2">
    <source>
        <dbReference type="ARBA" id="ARBA00023002"/>
    </source>
</evidence>
<dbReference type="GO" id="GO:0016491">
    <property type="term" value="F:oxidoreductase activity"/>
    <property type="evidence" value="ECO:0007669"/>
    <property type="project" value="UniProtKB-KW"/>
</dbReference>
<proteinExistence type="inferred from homology"/>
<protein>
    <submittedName>
        <fullName evidence="4">SDR family oxidoreductase</fullName>
    </submittedName>
</protein>
<dbReference type="Gene3D" id="3.40.50.720">
    <property type="entry name" value="NAD(P)-binding Rossmann-like Domain"/>
    <property type="match status" value="1"/>
</dbReference>
<dbReference type="AlphaFoldDB" id="A0A4U3MMD9"/>
<evidence type="ECO:0000256" key="1">
    <source>
        <dbReference type="ARBA" id="ARBA00006484"/>
    </source>
</evidence>
<dbReference type="GO" id="GO:0016020">
    <property type="term" value="C:membrane"/>
    <property type="evidence" value="ECO:0007669"/>
    <property type="project" value="TreeGrafter"/>
</dbReference>
<gene>
    <name evidence="4" type="ORF">FDA94_08075</name>
</gene>
<dbReference type="InterPro" id="IPR036291">
    <property type="entry name" value="NAD(P)-bd_dom_sf"/>
</dbReference>
<dbReference type="PANTHER" id="PTHR44196">
    <property type="entry name" value="DEHYDROGENASE/REDUCTASE SDR FAMILY MEMBER 7B"/>
    <property type="match status" value="1"/>
</dbReference>
<evidence type="ECO:0000313" key="5">
    <source>
        <dbReference type="Proteomes" id="UP000308705"/>
    </source>
</evidence>
<comment type="caution">
    <text evidence="4">The sequence shown here is derived from an EMBL/GenBank/DDBJ whole genome shotgun (WGS) entry which is preliminary data.</text>
</comment>
<evidence type="ECO:0000256" key="3">
    <source>
        <dbReference type="RuleBase" id="RU000363"/>
    </source>
</evidence>
<dbReference type="OrthoDB" id="9775296at2"/>
<name>A0A4U3MMD9_9ACTN</name>
<evidence type="ECO:0000313" key="4">
    <source>
        <dbReference type="EMBL" id="TKK89832.1"/>
    </source>
</evidence>
<organism evidence="4 5">
    <name type="scientific">Herbidospora galbida</name>
    <dbReference type="NCBI Taxonomy" id="2575442"/>
    <lineage>
        <taxon>Bacteria</taxon>
        <taxon>Bacillati</taxon>
        <taxon>Actinomycetota</taxon>
        <taxon>Actinomycetes</taxon>
        <taxon>Streptosporangiales</taxon>
        <taxon>Streptosporangiaceae</taxon>
        <taxon>Herbidospora</taxon>
    </lineage>
</organism>
<accession>A0A4U3MMD9</accession>